<evidence type="ECO:0000313" key="2">
    <source>
        <dbReference type="Proteomes" id="UP000001357"/>
    </source>
</evidence>
<sequence>MAANNFPTLRTRPTKTFRDANRQIPFETLRYDASKNTWQLGLTEFEEVATESNETKLVLHSEGRDGEHIKIIVAEAAEELADQALQHGIRYICPVYQGSADALFLQGLLFIFKDNQLRHDADELLKHGAVEDDEDPAPRSAFDCYWHRARQKDLPAPSDRTTQILNITDAVKSLITAIRDVTEVSTEGTLTEQVSMLSGNLREKYGVAMDMKPLSLSSTTVYHLALCLSETVLFDTVDLQTCIQTLGKAIELLATCSSLQDVQKITLMQPLQTLHETLYSASSHFRSHRLQAEAIATLKQLVKERAEQLLAASTTVQRLREDSFRTQVTVESQIQRLKAINKAVKTNHQAARPACPGLVKKHYLQLEKAWTTLHEEAIAQVSDADGRVKIVQTSLRAGLSCYQALESSTLLPDAMLRLAAKVSSVIEQCWQVSREACDQQSQWQHKCANKLKDAPFLHKKALQKLDRVKTQQNQVLLMNEKERALPNDDIGGTTRNKIAPLGFVEIKYPTMSMEVLLLAATASHLNSNKVNLPFKLTKAAEDVDYFSKQALGELGKACK</sequence>
<dbReference type="Proteomes" id="UP000001357">
    <property type="component" value="Unassembled WGS sequence"/>
</dbReference>
<evidence type="ECO:0000313" key="1">
    <source>
        <dbReference type="EMBL" id="EDQ86632.1"/>
    </source>
</evidence>
<accession>A9V6Z6</accession>
<dbReference type="InParanoid" id="A9V6Z6"/>
<proteinExistence type="predicted"/>
<dbReference type="AlphaFoldDB" id="A9V6Z6"/>
<dbReference type="EMBL" id="CH991564">
    <property type="protein sequence ID" value="EDQ86632.1"/>
    <property type="molecule type" value="Genomic_DNA"/>
</dbReference>
<gene>
    <name evidence="1" type="ORF">MONBRDRAFT_10701</name>
</gene>
<name>A9V6Z6_MONBE</name>
<dbReference type="KEGG" id="mbr:MONBRDRAFT_10701"/>
<organism evidence="1 2">
    <name type="scientific">Monosiga brevicollis</name>
    <name type="common">Choanoflagellate</name>
    <dbReference type="NCBI Taxonomy" id="81824"/>
    <lineage>
        <taxon>Eukaryota</taxon>
        <taxon>Choanoflagellata</taxon>
        <taxon>Craspedida</taxon>
        <taxon>Salpingoecidae</taxon>
        <taxon>Monosiga</taxon>
    </lineage>
</organism>
<reference evidence="1 2" key="1">
    <citation type="journal article" date="2008" name="Nature">
        <title>The genome of the choanoflagellate Monosiga brevicollis and the origin of metazoans.</title>
        <authorList>
            <consortium name="JGI Sequencing"/>
            <person name="King N."/>
            <person name="Westbrook M.J."/>
            <person name="Young S.L."/>
            <person name="Kuo A."/>
            <person name="Abedin M."/>
            <person name="Chapman J."/>
            <person name="Fairclough S."/>
            <person name="Hellsten U."/>
            <person name="Isogai Y."/>
            <person name="Letunic I."/>
            <person name="Marr M."/>
            <person name="Pincus D."/>
            <person name="Putnam N."/>
            <person name="Rokas A."/>
            <person name="Wright K.J."/>
            <person name="Zuzow R."/>
            <person name="Dirks W."/>
            <person name="Good M."/>
            <person name="Goodstein D."/>
            <person name="Lemons D."/>
            <person name="Li W."/>
            <person name="Lyons J.B."/>
            <person name="Morris A."/>
            <person name="Nichols S."/>
            <person name="Richter D.J."/>
            <person name="Salamov A."/>
            <person name="Bork P."/>
            <person name="Lim W.A."/>
            <person name="Manning G."/>
            <person name="Miller W.T."/>
            <person name="McGinnis W."/>
            <person name="Shapiro H."/>
            <person name="Tjian R."/>
            <person name="Grigoriev I.V."/>
            <person name="Rokhsar D."/>
        </authorList>
    </citation>
    <scope>NUCLEOTIDE SEQUENCE [LARGE SCALE GENOMIC DNA]</scope>
    <source>
        <strain evidence="2">MX1 / ATCC 50154</strain>
    </source>
</reference>
<protein>
    <submittedName>
        <fullName evidence="1">Uncharacterized protein</fullName>
    </submittedName>
</protein>
<feature type="non-terminal residue" evidence="1">
    <location>
        <position position="559"/>
    </location>
</feature>
<keyword evidence="2" id="KW-1185">Reference proteome</keyword>
<dbReference type="RefSeq" id="XP_001748468.1">
    <property type="nucleotide sequence ID" value="XM_001748416.1"/>
</dbReference>
<dbReference type="GeneID" id="5893722"/>